<evidence type="ECO:0000256" key="2">
    <source>
        <dbReference type="SAM" id="MobiDB-lite"/>
    </source>
</evidence>
<dbReference type="PANTHER" id="PTHR23159">
    <property type="entry name" value="CENTROSOMAL PROTEIN 2"/>
    <property type="match status" value="1"/>
</dbReference>
<feature type="compositionally biased region" description="Basic and acidic residues" evidence="2">
    <location>
        <begin position="1063"/>
        <end position="1085"/>
    </location>
</feature>
<dbReference type="AlphaFoldDB" id="A0A2R5G9Z9"/>
<keyword evidence="4" id="KW-1185">Reference proteome</keyword>
<evidence type="ECO:0000313" key="3">
    <source>
        <dbReference type="EMBL" id="GBG25373.1"/>
    </source>
</evidence>
<gene>
    <name evidence="3" type="ORF">FCC1311_015912</name>
</gene>
<keyword evidence="1" id="KW-0175">Coiled coil</keyword>
<feature type="region of interest" description="Disordered" evidence="2">
    <location>
        <begin position="316"/>
        <end position="340"/>
    </location>
</feature>
<accession>A0A2R5G9Z9</accession>
<proteinExistence type="predicted"/>
<name>A0A2R5G9Z9_9STRA</name>
<sequence>MKNKTKSTAIPGGKSADASAALAPRDGLLDKLAAKVRTQAAQLEELQGDVEERKAYARLCEQFVVSLEPSQPLPLAKEDLAALRARQTRAHAQDGAFVNRSSRHTLTTIARQYESACKRINEQGEKIAELEAELARDKDAREVSAQRVTALRKKLGEAQSRILQLRRGSPASVGVTSEELETLQSRVGDLEQDKLKLSASLEKESRATEEQRVYIDVLQSALKARAEELGLDPDQVANTERAKFDILAAKTAIARLERNESDLRETVAVIKERLRLEGLRLRQSRKRLSLYEPVDGPGSGDGCGEDDDLVADTIHETEAKGGDRSRSVGQSPGTGRNVQHLQATNRKLQQENEALLDFVRETVEPLKAEKAEIEETLEATAASLDAVRKDQDTLRSQLSATEQACEEANLKAAQANVEWNAAREACVVTEEERDLARAELEETRAELATARSAAQTQRQALDSLNAELESAQARCAEVDEIAQQLTDTQNTLRCERRELVAAEEKRSALEAKNSELEVVRMDLQDRVAKLQTERERLEGVVETLETQLAAAKQESSTHKKACEDLREEQQVLSAETKELRLVKRKMQRIEKAIATLWHEGTSPEIGLANLQDIMQRVSSGAMGGADEEASSTVTNVLESIMPHLNSLLFSAQSLVARGHADVARLQKEVSGQDERFQVEKRLLHDEIHALRQKFNQVERVQEETRKLSASNLETGGSPSELARLRQRHADLETKCAALELRVHEAEHGAGNANAGFEDALHENAMHETASGSVRNMRSRLEQASEQAEQVLTLKEDLEKAALLLREQEEVTQQIEAQLMDAETSLKEGQQDADMARRLVTATLKGIFVRYRAGHEAVLDFFADGGPVEHDQGDRSLEDAVTPLCELIEAVLEFDTTVRTRVRTGPSSSRPRSSHSVTVRQRERARVARIEALNDSLARAQQAVDDTRAQLQTELQREGRRGIPQELRSHSFATASSIGIRSNRFEDEDLDAGSRTFTSEARGPRVGVSNIYDREHEFDEVTGDDDDTDEIIVRRAQSPSRVRVARDGSVQIDTMTRSRVKRRPSSDLESSLRDAAHKVDQVDRIRKNSARQDTPQSQRYKHQLKVAQDRFRRLSSLAR</sequence>
<feature type="compositionally biased region" description="Low complexity" evidence="2">
    <location>
        <begin position="901"/>
        <end position="918"/>
    </location>
</feature>
<comment type="caution">
    <text evidence="3">The sequence shown here is derived from an EMBL/GenBank/DDBJ whole genome shotgun (WGS) entry which is preliminary data.</text>
</comment>
<feature type="coiled-coil region" evidence="1">
    <location>
        <begin position="113"/>
        <end position="147"/>
    </location>
</feature>
<feature type="compositionally biased region" description="Basic and acidic residues" evidence="2">
    <location>
        <begin position="316"/>
        <end position="326"/>
    </location>
</feature>
<dbReference type="PANTHER" id="PTHR23159:SF60">
    <property type="entry name" value="SPINDLE ASSEMBLY ABNORMAL PROTEIN 4"/>
    <property type="match status" value="1"/>
</dbReference>
<feature type="region of interest" description="Disordered" evidence="2">
    <location>
        <begin position="1"/>
        <end position="21"/>
    </location>
</feature>
<feature type="region of interest" description="Disordered" evidence="2">
    <location>
        <begin position="1055"/>
        <end position="1102"/>
    </location>
</feature>
<feature type="coiled-coil region" evidence="1">
    <location>
        <begin position="929"/>
        <end position="956"/>
    </location>
</feature>
<feature type="region of interest" description="Disordered" evidence="2">
    <location>
        <begin position="901"/>
        <end position="920"/>
    </location>
</feature>
<dbReference type="Proteomes" id="UP000241890">
    <property type="component" value="Unassembled WGS sequence"/>
</dbReference>
<organism evidence="3 4">
    <name type="scientific">Hondaea fermentalgiana</name>
    <dbReference type="NCBI Taxonomy" id="2315210"/>
    <lineage>
        <taxon>Eukaryota</taxon>
        <taxon>Sar</taxon>
        <taxon>Stramenopiles</taxon>
        <taxon>Bigyra</taxon>
        <taxon>Labyrinthulomycetes</taxon>
        <taxon>Thraustochytrida</taxon>
        <taxon>Thraustochytriidae</taxon>
        <taxon>Hondaea</taxon>
    </lineage>
</organism>
<dbReference type="InParanoid" id="A0A2R5G9Z9"/>
<reference evidence="3 4" key="1">
    <citation type="submission" date="2017-12" db="EMBL/GenBank/DDBJ databases">
        <title>Sequencing, de novo assembly and annotation of complete genome of a new Thraustochytrid species, strain FCC1311.</title>
        <authorList>
            <person name="Sedici K."/>
            <person name="Godart F."/>
            <person name="Aiese Cigliano R."/>
            <person name="Sanseverino W."/>
            <person name="Barakat M."/>
            <person name="Ortet P."/>
            <person name="Marechal E."/>
            <person name="Cagnac O."/>
            <person name="Amato A."/>
        </authorList>
    </citation>
    <scope>NUCLEOTIDE SEQUENCE [LARGE SCALE GENOMIC DNA]</scope>
</reference>
<protein>
    <submittedName>
        <fullName evidence="3">Laminin-like protein epi-1</fullName>
    </submittedName>
</protein>
<feature type="coiled-coil region" evidence="1">
    <location>
        <begin position="773"/>
        <end position="831"/>
    </location>
</feature>
<feature type="coiled-coil region" evidence="1">
    <location>
        <begin position="246"/>
        <end position="273"/>
    </location>
</feature>
<evidence type="ECO:0000313" key="4">
    <source>
        <dbReference type="Proteomes" id="UP000241890"/>
    </source>
</evidence>
<feature type="compositionally biased region" description="Polar residues" evidence="2">
    <location>
        <begin position="327"/>
        <end position="340"/>
    </location>
</feature>
<evidence type="ECO:0000256" key="1">
    <source>
        <dbReference type="SAM" id="Coils"/>
    </source>
</evidence>
<dbReference type="EMBL" id="BEYU01000012">
    <property type="protein sequence ID" value="GBG25373.1"/>
    <property type="molecule type" value="Genomic_DNA"/>
</dbReference>